<dbReference type="PANTHER" id="PTHR11410">
    <property type="entry name" value="ATP SYNTHASE SUBUNIT A"/>
    <property type="match status" value="1"/>
</dbReference>
<dbReference type="SUPFAM" id="SSF81336">
    <property type="entry name" value="F1F0 ATP synthase subunit A"/>
    <property type="match status" value="1"/>
</dbReference>
<dbReference type="Gene3D" id="1.20.120.220">
    <property type="entry name" value="ATP synthase, F0 complex, subunit A"/>
    <property type="match status" value="1"/>
</dbReference>
<evidence type="ECO:0000256" key="10">
    <source>
        <dbReference type="ARBA" id="ARBA00023310"/>
    </source>
</evidence>
<comment type="similarity">
    <text evidence="2">Belongs to the ATPase A chain family.</text>
</comment>
<accession>A0A6B9VNB3</accession>
<evidence type="ECO:0000313" key="13">
    <source>
        <dbReference type="EMBL" id="QHO63853.1"/>
    </source>
</evidence>
<feature type="transmembrane region" description="Helical" evidence="12">
    <location>
        <begin position="165"/>
        <end position="189"/>
    </location>
</feature>
<reference evidence="13" key="1">
    <citation type="journal article" date="2020" name="J. Zoolog. Syst. Evol. Res.">
        <title>Highly divergent mitogenomes of Geukensia demissa (Bivalvia, Mytilidae) with extreme AT content.</title>
        <authorList>
            <person name="Lubosny M."/>
            <person name="Smietanka B."/>
            <person name="Przylucka A."/>
            <person name="Burzynski A."/>
        </authorList>
    </citation>
    <scope>NUCLEOTIDE SEQUENCE</scope>
    <source>
        <strain evidence="13">GEU_M</strain>
    </source>
</reference>
<evidence type="ECO:0000256" key="12">
    <source>
        <dbReference type="SAM" id="Phobius"/>
    </source>
</evidence>
<name>A0A6B9VNB3_GEUDE</name>
<dbReference type="GO" id="GO:0005743">
    <property type="term" value="C:mitochondrial inner membrane"/>
    <property type="evidence" value="ECO:0007669"/>
    <property type="project" value="UniProtKB-SubCell"/>
</dbReference>
<keyword evidence="8" id="KW-0406">Ion transport</keyword>
<dbReference type="GO" id="GO:0046933">
    <property type="term" value="F:proton-transporting ATP synthase activity, rotational mechanism"/>
    <property type="evidence" value="ECO:0007669"/>
    <property type="project" value="TreeGrafter"/>
</dbReference>
<feature type="transmembrane region" description="Helical" evidence="12">
    <location>
        <begin position="68"/>
        <end position="87"/>
    </location>
</feature>
<gene>
    <name evidence="13" type="primary">ATP6</name>
</gene>
<keyword evidence="13" id="KW-0496">Mitochondrion</keyword>
<evidence type="ECO:0000256" key="2">
    <source>
        <dbReference type="ARBA" id="ARBA00006810"/>
    </source>
</evidence>
<dbReference type="NCBIfam" id="TIGR01131">
    <property type="entry name" value="ATP_synt_6_or_A"/>
    <property type="match status" value="1"/>
</dbReference>
<comment type="subcellular location">
    <subcellularLocation>
        <location evidence="1">Membrane</location>
        <topology evidence="1">Multi-pass membrane protein</topology>
    </subcellularLocation>
    <subcellularLocation>
        <location evidence="11">Mitochondrion inner membrane</location>
        <topology evidence="11">Multi-pass membrane protein</topology>
    </subcellularLocation>
</comment>
<evidence type="ECO:0000256" key="5">
    <source>
        <dbReference type="ARBA" id="ARBA00022692"/>
    </source>
</evidence>
<evidence type="ECO:0000256" key="1">
    <source>
        <dbReference type="ARBA" id="ARBA00004141"/>
    </source>
</evidence>
<geneLocation type="mitochondrion" evidence="13"/>
<keyword evidence="9 12" id="KW-0472">Membrane</keyword>
<keyword evidence="5 12" id="KW-0812">Transmembrane</keyword>
<evidence type="ECO:0000256" key="4">
    <source>
        <dbReference type="ARBA" id="ARBA00022547"/>
    </source>
</evidence>
<keyword evidence="10" id="KW-0066">ATP synthesis</keyword>
<dbReference type="InterPro" id="IPR045083">
    <property type="entry name" value="ATP_synth_F0_asu_bact/mt"/>
</dbReference>
<dbReference type="Pfam" id="PF00119">
    <property type="entry name" value="ATP-synt_A"/>
    <property type="match status" value="1"/>
</dbReference>
<keyword evidence="4" id="KW-0138">CF(0)</keyword>
<feature type="transmembrane region" description="Helical" evidence="12">
    <location>
        <begin position="17"/>
        <end position="36"/>
    </location>
</feature>
<dbReference type="InterPro" id="IPR000568">
    <property type="entry name" value="ATP_synth_F0_asu"/>
</dbReference>
<evidence type="ECO:0000256" key="8">
    <source>
        <dbReference type="ARBA" id="ARBA00023065"/>
    </source>
</evidence>
<evidence type="ECO:0000256" key="9">
    <source>
        <dbReference type="ARBA" id="ARBA00023136"/>
    </source>
</evidence>
<dbReference type="GO" id="GO:0045259">
    <property type="term" value="C:proton-transporting ATP synthase complex"/>
    <property type="evidence" value="ECO:0007669"/>
    <property type="project" value="UniProtKB-KW"/>
</dbReference>
<evidence type="ECO:0000256" key="6">
    <source>
        <dbReference type="ARBA" id="ARBA00022781"/>
    </source>
</evidence>
<evidence type="ECO:0000256" key="3">
    <source>
        <dbReference type="ARBA" id="ARBA00022448"/>
    </source>
</evidence>
<dbReference type="EMBL" id="MN449488">
    <property type="protein sequence ID" value="QHO63853.1"/>
    <property type="molecule type" value="Genomic_DNA"/>
</dbReference>
<protein>
    <recommendedName>
        <fullName evidence="11">ATP synthase subunit a</fullName>
    </recommendedName>
</protein>
<evidence type="ECO:0000256" key="7">
    <source>
        <dbReference type="ARBA" id="ARBA00022989"/>
    </source>
</evidence>
<dbReference type="CDD" id="cd00310">
    <property type="entry name" value="ATP-synt_Fo_a_6"/>
    <property type="match status" value="1"/>
</dbReference>
<feature type="transmembrane region" description="Helical" evidence="12">
    <location>
        <begin position="201"/>
        <end position="234"/>
    </location>
</feature>
<feature type="transmembrane region" description="Helical" evidence="12">
    <location>
        <begin position="45"/>
        <end position="62"/>
    </location>
</feature>
<keyword evidence="6" id="KW-0375">Hydrogen ion transport</keyword>
<dbReference type="AlphaFoldDB" id="A0A6B9VNB3"/>
<keyword evidence="7 12" id="KW-1133">Transmembrane helix</keyword>
<evidence type="ECO:0000256" key="11">
    <source>
        <dbReference type="RuleBase" id="RU004450"/>
    </source>
</evidence>
<keyword evidence="3" id="KW-0813">Transport</keyword>
<dbReference type="PRINTS" id="PR00123">
    <property type="entry name" value="ATPASEA"/>
</dbReference>
<feature type="transmembrane region" description="Helical" evidence="12">
    <location>
        <begin position="133"/>
        <end position="153"/>
    </location>
</feature>
<dbReference type="PANTHER" id="PTHR11410:SF0">
    <property type="entry name" value="ATP SYNTHASE SUBUNIT A"/>
    <property type="match status" value="1"/>
</dbReference>
<sequence length="244" mass="27922">MVLTDVFSNFDDKNFNLLYFGGFEWVFGLMVCLIIYNSNIWLKCGYVYLINCCLVSFSYSMTRNVKGYYMTGFPFLVACLFMMHMFVNISNCCPYFFPISCHAPYAMLFGFGLWLTILASSVVNGWSENLASYVPESCPSFITAFMVVVESLSNFMRPFTLTMRLIFNLATGQVVLSLSSDTACAALVHHSASFTSFYHELIFTSILFTVLSFFYFFEIGVSILQSYIFCLLLCMYSNDHTDWP</sequence>
<proteinExistence type="inferred from homology"/>
<dbReference type="InterPro" id="IPR035908">
    <property type="entry name" value="F0_ATP_A_sf"/>
</dbReference>
<organism evidence="13">
    <name type="scientific">Geukensia demissa</name>
    <name type="common">Ribbed mussel</name>
    <name type="synonym">Ischadium demissa</name>
    <dbReference type="NCBI Taxonomy" id="27807"/>
    <lineage>
        <taxon>Eukaryota</taxon>
        <taxon>Metazoa</taxon>
        <taxon>Spiralia</taxon>
        <taxon>Lophotrochozoa</taxon>
        <taxon>Mollusca</taxon>
        <taxon>Bivalvia</taxon>
        <taxon>Autobranchia</taxon>
        <taxon>Pteriomorphia</taxon>
        <taxon>Mytilida</taxon>
        <taxon>Mytiloidea</taxon>
        <taxon>Mytilidae</taxon>
        <taxon>Brachidontinae</taxon>
        <taxon>Geukensia</taxon>
    </lineage>
</organism>